<reference evidence="3" key="1">
    <citation type="submission" date="2018-05" db="EMBL/GenBank/DDBJ databases">
        <title>Draft genome sequence of Stemphylium lycopersici strain CIDEFI 213.</title>
        <authorList>
            <person name="Medina R."/>
            <person name="Franco M.E.E."/>
            <person name="Lucentini C.G."/>
            <person name="Saparrat M.C.N."/>
            <person name="Balatti P.A."/>
        </authorList>
    </citation>
    <scope>NUCLEOTIDE SEQUENCE [LARGE SCALE GENOMIC DNA]</scope>
    <source>
        <strain evidence="3">CIDEFI 213</strain>
    </source>
</reference>
<dbReference type="EMBL" id="QGDH01000032">
    <property type="protein sequence ID" value="RAR13663.1"/>
    <property type="molecule type" value="Genomic_DNA"/>
</dbReference>
<feature type="region of interest" description="Disordered" evidence="1">
    <location>
        <begin position="355"/>
        <end position="402"/>
    </location>
</feature>
<feature type="region of interest" description="Disordered" evidence="1">
    <location>
        <begin position="1"/>
        <end position="30"/>
    </location>
</feature>
<feature type="compositionally biased region" description="Basic and acidic residues" evidence="1">
    <location>
        <begin position="389"/>
        <end position="402"/>
    </location>
</feature>
<organism evidence="2 3">
    <name type="scientific">Stemphylium lycopersici</name>
    <name type="common">Tomato gray leaf spot disease fungus</name>
    <name type="synonym">Thyrospora lycopersici</name>
    <dbReference type="NCBI Taxonomy" id="183478"/>
    <lineage>
        <taxon>Eukaryota</taxon>
        <taxon>Fungi</taxon>
        <taxon>Dikarya</taxon>
        <taxon>Ascomycota</taxon>
        <taxon>Pezizomycotina</taxon>
        <taxon>Dothideomycetes</taxon>
        <taxon>Pleosporomycetidae</taxon>
        <taxon>Pleosporales</taxon>
        <taxon>Pleosporineae</taxon>
        <taxon>Pleosporaceae</taxon>
        <taxon>Stemphylium</taxon>
    </lineage>
</organism>
<feature type="compositionally biased region" description="Polar residues" evidence="1">
    <location>
        <begin position="96"/>
        <end position="119"/>
    </location>
</feature>
<feature type="region of interest" description="Disordered" evidence="1">
    <location>
        <begin position="45"/>
        <end position="119"/>
    </location>
</feature>
<dbReference type="Proteomes" id="UP000249619">
    <property type="component" value="Unassembled WGS sequence"/>
</dbReference>
<sequence length="402" mass="45206">MPSFAFWKNPKSNPSTAPPPAEDELLDGRNMPDAVVIKNLDLEKVEVLPVEEQEQAAGRETTNSEKEPEIPASTTHAPPVSSAPPNERDSAVYLSDNESVTSQLRPHTTTTNDVTESENYTYSKPLASTKAPPLQQRTDSIVRLRRPAELNLGTNPVADASKPRSELEKRYDLIRNSKTQSKAALRSPTELLQERLNLSSKKEKVEDKTRVFTPPRATENGCWLPGPGAQVDAFTSTSVRARTEAGNRPAWWCKFDKLVVFDAIEEGEDGETKIHTRTSKGLSIARRRGELESIVIPLDCAHCQEMLNRHEWTYDMRVCKRSVCWDCKERCKWELKEEKRLDEARISKSDGNRYRADSVLQDGQDQEEDMLQKVGIEHAQPASSTEAIGDIKERLGSRRAVE</sequence>
<gene>
    <name evidence="2" type="ORF">DDE83_002985</name>
</gene>
<evidence type="ECO:0000256" key="1">
    <source>
        <dbReference type="SAM" id="MobiDB-lite"/>
    </source>
</evidence>
<keyword evidence="3" id="KW-1185">Reference proteome</keyword>
<name>A0A364N931_STELY</name>
<evidence type="ECO:0000313" key="3">
    <source>
        <dbReference type="Proteomes" id="UP000249619"/>
    </source>
</evidence>
<protein>
    <submittedName>
        <fullName evidence="2">Uncharacterized protein</fullName>
    </submittedName>
</protein>
<dbReference type="AlphaFoldDB" id="A0A364N931"/>
<dbReference type="OrthoDB" id="3944493at2759"/>
<evidence type="ECO:0000313" key="2">
    <source>
        <dbReference type="EMBL" id="RAR13663.1"/>
    </source>
</evidence>
<accession>A0A364N931</accession>
<comment type="caution">
    <text evidence="2">The sequence shown here is derived from an EMBL/GenBank/DDBJ whole genome shotgun (WGS) entry which is preliminary data.</text>
</comment>
<proteinExistence type="predicted"/>